<evidence type="ECO:0000256" key="3">
    <source>
        <dbReference type="ARBA" id="ARBA00022553"/>
    </source>
</evidence>
<evidence type="ECO:0000256" key="10">
    <source>
        <dbReference type="ARBA" id="ARBA00022989"/>
    </source>
</evidence>
<dbReference type="InterPro" id="IPR000719">
    <property type="entry name" value="Prot_kinase_dom"/>
</dbReference>
<keyword evidence="13" id="KW-0675">Receptor</keyword>
<evidence type="ECO:0000259" key="18">
    <source>
        <dbReference type="PROSITE" id="PS50011"/>
    </source>
</evidence>
<dbReference type="InterPro" id="IPR050122">
    <property type="entry name" value="RTK"/>
</dbReference>
<evidence type="ECO:0000256" key="1">
    <source>
        <dbReference type="ARBA" id="ARBA00004167"/>
    </source>
</evidence>
<dbReference type="Gene3D" id="2.60.40.10">
    <property type="entry name" value="Immunoglobulins"/>
    <property type="match status" value="7"/>
</dbReference>
<feature type="domain" description="Fibronectin type-III" evidence="19">
    <location>
        <begin position="1764"/>
        <end position="1874"/>
    </location>
</feature>
<feature type="compositionally biased region" description="Polar residues" evidence="16">
    <location>
        <begin position="2288"/>
        <end position="2302"/>
    </location>
</feature>
<feature type="compositionally biased region" description="Polar residues" evidence="16">
    <location>
        <begin position="2355"/>
        <end position="2371"/>
    </location>
</feature>
<dbReference type="Pfam" id="PF00041">
    <property type="entry name" value="fn3"/>
    <property type="match status" value="2"/>
</dbReference>
<feature type="domain" description="Fibronectin type-III" evidence="19">
    <location>
        <begin position="1051"/>
        <end position="1147"/>
    </location>
</feature>
<feature type="domain" description="Fibronectin type-III" evidence="19">
    <location>
        <begin position="192"/>
        <end position="287"/>
    </location>
</feature>
<evidence type="ECO:0000313" key="20">
    <source>
        <dbReference type="EMBL" id="CAH0770267.1"/>
    </source>
</evidence>
<organism evidence="20 21">
    <name type="scientific">Bemisia tabaci</name>
    <name type="common">Sweetpotato whitefly</name>
    <name type="synonym">Aleurodes tabaci</name>
    <dbReference type="NCBI Taxonomy" id="7038"/>
    <lineage>
        <taxon>Eukaryota</taxon>
        <taxon>Metazoa</taxon>
        <taxon>Ecdysozoa</taxon>
        <taxon>Arthropoda</taxon>
        <taxon>Hexapoda</taxon>
        <taxon>Insecta</taxon>
        <taxon>Pterygota</taxon>
        <taxon>Neoptera</taxon>
        <taxon>Paraneoptera</taxon>
        <taxon>Hemiptera</taxon>
        <taxon>Sternorrhyncha</taxon>
        <taxon>Aleyrodoidea</taxon>
        <taxon>Aleyrodidae</taxon>
        <taxon>Aleyrodinae</taxon>
        <taxon>Bemisia</taxon>
    </lineage>
</organism>
<comment type="subcellular location">
    <subcellularLocation>
        <location evidence="1">Membrane</location>
        <topology evidence="1">Single-pass membrane protein</topology>
    </subcellularLocation>
</comment>
<dbReference type="Gene3D" id="2.120.10.30">
    <property type="entry name" value="TolB, C-terminal domain"/>
    <property type="match status" value="3"/>
</dbReference>
<dbReference type="InterPro" id="IPR011042">
    <property type="entry name" value="6-blade_b-propeller_TolB-like"/>
</dbReference>
<dbReference type="InterPro" id="IPR003961">
    <property type="entry name" value="FN3_dom"/>
</dbReference>
<dbReference type="GO" id="GO:0007169">
    <property type="term" value="P:cell surface receptor protein tyrosine kinase signaling pathway"/>
    <property type="evidence" value="ECO:0007669"/>
    <property type="project" value="InterPro"/>
</dbReference>
<sequence>MLEYFLQTQLFCVHCLVSFYHARCDSGVNGKVLRGDIEINDRDQESLNCAQTNGSQDLRSYLTQIPECNPALEEFCRDLKERIESSGSTAPSLAGDALTPHSVRLRWEGKKMFNVTYTVQWKYEEMDATWQFCKNQSWVHENDILIHGLQPYTRYQFRVMLVLEQCNGAPYSVGSAPSLVIGTMAAGVPSSPPIIVSAIANDATNISVSWQPGLFPNAPLLSYALEINQLPAGYTAVKDIPAGQNNTYCTFENLTPSRNYSVSIAMRNMFGKGPSATIIVCTPAASSDAGGSDVPTLILASYHTVEKSLHGAKDMFENLEVLFRTENIIKGVGIHVHRELLFVSDSSGKIFMSSSSHSADPVEIFSQGSARPLDLSVDWLNDHLYILQNLSLNSSSSSYQIIQSSLDGSNQTVVVSGLSIKPDHIEIDPYNGYLFWAVKGIGVFRLDLADIGMNPSETFEPTKIYENPNLGVFIVDYTNFQLIAPVHNDNTVISISFDGKGVSDLRKNTQRPQFQDVKSLAMANDLFYWTNGENILTEEYHPGLKSFFHNGFQEFLKNFPLVAIMVNLPSSQPVPVPVNAPECVQAIMSSTFAKVSWQPPRRLSNQGRGAWQGWSYKLCVKHKNNILKIWNVNVSKHIITSLLPGTEYSIKVAAVTSSGQGPWSEEFKGQTMTRSASILWSTTHGLLSSDVTGDNVTTLITKDSLKEGYENYRVNDIAWIKDKLFLVSNTSHIHWFNVTDKTSGKLKGIDSVGSISIDWIANRLYWSNPKQQMLTRGNLDGSEPEILPVLTVAKELNVDSVGGYLYWSTGHAVEIAHLNGRKKRSLYPSEPFSGRRVIGLTLDMEDRSVYWIVRSYEGSSLFKAFMADPSLNDQISPIHVITLESSNLQGPLRYLDGHLLWLQDSNTTVIGDKACKNTAVISEGALSNLNTVHVFDPNVHTIPDSIKVVPDSVDNTSIRVDGTFKLFNITWNPVVNINFGELFYEIKIKDQDKDFESELTSPCLAYEGVRPYTPLKISIRAFTYWASSNPTHAVVHSPPSAPSLPLNARIFVEHVHSPLQMTKNVKTTFRWSVPAFPNGEITSYRLFYYYALNQSDCKMNHEVSMDVLEYSTFEIPFNATVHFQVSACNKGGCSDFTLDVSTNTSQLTPLPKLLFFSSEALMCLDFDNHTSITHFSTPSPAIDFAANFFENQVFWIDNNKIMWSAPLNAAQKIKLTILNGTGQALAVDWVGRIIFWSESDTKMSHVYALNLNNGAVSSLFSRQSSIICLQVAPLQSLILWIEENEDKTNSLMSSKFNGSDIQPLFDSQKSRKRRNSCDCPTDSIMSQVLSIEYNENLEARVLWYDEKHKKIWSTDVSGCPCVTLITSVKNEPNDLPLTSLTSDSKYIYWSSYNRQIIYSAMKNETDGLLVSDSPLFSSFSSVEISKILAVGSHLQPYPDAKCLVPMKHSVAVSMLNKTDHSITLKIPTLDKDDSCRFISTPIYRYAVYYGSVSNNSTSRCAIDLSDCWKIMTYEHVIKIEDLKAYEQYVFRVAVQNYFSDLGLSDLSLGPLIVLRTAVGAPAPPQNLSAVPLSPNRILVEWNHSSRFKLIKPAFLLSWTAEEENGVRHNGEITVVSDFNYPHNRISTTVSKLHPNLHYQIKVRTFYEDDGRTYSETAMVGVSTYPEPHDLVLNSATSRSLNISWLGEKEYPYSKYVLEFCESAVNVWNPVVKQGKQPFYILGGLSPKVRYSFRLAITFSKFVPVFIWPLDSRFSFLTLGDKPSPPGAPFIQSLFGAVYKITWESSKENGGTIELYRLEGKKKDLSALPISNSLTADNSSEFVSNNWTLYYNGTENYWIVTELSPNCQYQFRVCSKNMYGWSNFSEISDSYDLDANHQLIIHDTKSGLPFWIFIPLLFIFILVLICVLHRFFRRTGKKKNNIFVNGNGVSCRRGSDAELATLRELPRHPNFIENTNILYATSDNCFFDDEEQLKSLPHIRRDQITLTKFLGSGAFGEVFEGVAKDTFFNGPTDETRNCLETRVAIKTLRKRASGHEKTEFIKEALLMSNFKHPHILPLLGVCLDNDPAFIISELMEGGDLLCYLRQKRPLTTTEVGLTLDDLITMSLDVVKGCCYLEEMHFVHRDLACRNCLVSSHDPLQRIVKIGDFGLARDIYKNDYYRKEGEGLLPVRWMAPESLVDGVFTSQSDVWSFGVLVWEVLTLGQRPYPARSNLEVLNFVRNGGRLSKPCNATEQLYELMQRCWSFSPSDRPSFRFCRETLESIKETCSNTPLVIEVNDYISLEKEDEPNQQTDSRISNSSGDVSASLPALTDSQGYLKLNEETNNAESDSSQHTGACEQSQSSASMPKETIGPAFENNNFPIINRNQTYDVS</sequence>
<dbReference type="InterPro" id="IPR002011">
    <property type="entry name" value="Tyr_kinase_rcpt_2_CS"/>
</dbReference>
<dbReference type="PRINTS" id="PR00109">
    <property type="entry name" value="TYRKINASE"/>
</dbReference>
<dbReference type="PROSITE" id="PS50011">
    <property type="entry name" value="PROTEIN_KINASE_DOM"/>
    <property type="match status" value="1"/>
</dbReference>
<comment type="catalytic activity">
    <reaction evidence="15">
        <text>L-tyrosyl-[protein] + ATP = O-phospho-L-tyrosyl-[protein] + ADP + H(+)</text>
        <dbReference type="Rhea" id="RHEA:10596"/>
        <dbReference type="Rhea" id="RHEA-COMP:10136"/>
        <dbReference type="Rhea" id="RHEA-COMP:20101"/>
        <dbReference type="ChEBI" id="CHEBI:15378"/>
        <dbReference type="ChEBI" id="CHEBI:30616"/>
        <dbReference type="ChEBI" id="CHEBI:46858"/>
        <dbReference type="ChEBI" id="CHEBI:61978"/>
        <dbReference type="ChEBI" id="CHEBI:456216"/>
        <dbReference type="EC" id="2.7.10.1"/>
    </reaction>
</comment>
<name>A0A9P0CDA0_BEMTA</name>
<evidence type="ECO:0000259" key="19">
    <source>
        <dbReference type="PROSITE" id="PS50853"/>
    </source>
</evidence>
<feature type="region of interest" description="Disordered" evidence="16">
    <location>
        <begin position="2284"/>
        <end position="2307"/>
    </location>
</feature>
<evidence type="ECO:0000256" key="11">
    <source>
        <dbReference type="ARBA" id="ARBA00023136"/>
    </source>
</evidence>
<dbReference type="EC" id="2.7.10.1" evidence="2"/>
<evidence type="ECO:0000256" key="13">
    <source>
        <dbReference type="ARBA" id="ARBA00023170"/>
    </source>
</evidence>
<evidence type="ECO:0000256" key="7">
    <source>
        <dbReference type="ARBA" id="ARBA00022741"/>
    </source>
</evidence>
<dbReference type="PANTHER" id="PTHR24416">
    <property type="entry name" value="TYROSINE-PROTEIN KINASE RECEPTOR"/>
    <property type="match status" value="1"/>
</dbReference>
<dbReference type="GO" id="GO:0043235">
    <property type="term" value="C:receptor complex"/>
    <property type="evidence" value="ECO:0007669"/>
    <property type="project" value="TreeGrafter"/>
</dbReference>
<dbReference type="InterPro" id="IPR000033">
    <property type="entry name" value="LDLR_classB_rpt"/>
</dbReference>
<keyword evidence="4" id="KW-0808">Transferase</keyword>
<dbReference type="PROSITE" id="PS00239">
    <property type="entry name" value="RECEPTOR_TYR_KIN_II"/>
    <property type="match status" value="1"/>
</dbReference>
<dbReference type="Proteomes" id="UP001152759">
    <property type="component" value="Chromosome 4"/>
</dbReference>
<feature type="region of interest" description="Disordered" evidence="16">
    <location>
        <begin position="2322"/>
        <end position="2371"/>
    </location>
</feature>
<protein>
    <recommendedName>
        <fullName evidence="2">receptor protein-tyrosine kinase</fullName>
        <ecNumber evidence="2">2.7.10.1</ecNumber>
    </recommendedName>
</protein>
<evidence type="ECO:0000256" key="14">
    <source>
        <dbReference type="ARBA" id="ARBA00023180"/>
    </source>
</evidence>
<dbReference type="Pfam" id="PF07714">
    <property type="entry name" value="PK_Tyr_Ser-Thr"/>
    <property type="match status" value="1"/>
</dbReference>
<dbReference type="SUPFAM" id="SSF63825">
    <property type="entry name" value="YWTD domain"/>
    <property type="match status" value="3"/>
</dbReference>
<keyword evidence="10 17" id="KW-1133">Transmembrane helix</keyword>
<evidence type="ECO:0000256" key="9">
    <source>
        <dbReference type="ARBA" id="ARBA00022840"/>
    </source>
</evidence>
<dbReference type="InterPro" id="IPR020635">
    <property type="entry name" value="Tyr_kinase_cat_dom"/>
</dbReference>
<feature type="domain" description="Protein kinase" evidence="18">
    <location>
        <begin position="1983"/>
        <end position="2262"/>
    </location>
</feature>
<dbReference type="SMART" id="SM00219">
    <property type="entry name" value="TyrKc"/>
    <property type="match status" value="1"/>
</dbReference>
<dbReference type="PROSITE" id="PS50853">
    <property type="entry name" value="FN3"/>
    <property type="match status" value="6"/>
</dbReference>
<keyword evidence="21" id="KW-1185">Reference proteome</keyword>
<evidence type="ECO:0000256" key="2">
    <source>
        <dbReference type="ARBA" id="ARBA00011902"/>
    </source>
</evidence>
<dbReference type="InterPro" id="IPR013783">
    <property type="entry name" value="Ig-like_fold"/>
</dbReference>
<evidence type="ECO:0000256" key="17">
    <source>
        <dbReference type="SAM" id="Phobius"/>
    </source>
</evidence>
<dbReference type="PROSITE" id="PS00109">
    <property type="entry name" value="PROTEIN_KINASE_TYR"/>
    <property type="match status" value="1"/>
</dbReference>
<keyword evidence="7" id="KW-0547">Nucleotide-binding</keyword>
<dbReference type="PANTHER" id="PTHR24416:SF527">
    <property type="entry name" value="PROTO-ONCOGENE TYROSINE-PROTEIN KINASE ROS"/>
    <property type="match status" value="1"/>
</dbReference>
<gene>
    <name evidence="20" type="ORF">BEMITA_LOCUS7147</name>
</gene>
<dbReference type="SMART" id="SM00060">
    <property type="entry name" value="FN3"/>
    <property type="match status" value="8"/>
</dbReference>
<evidence type="ECO:0000256" key="4">
    <source>
        <dbReference type="ARBA" id="ARBA00022679"/>
    </source>
</evidence>
<feature type="domain" description="Fibronectin type-III" evidence="19">
    <location>
        <begin position="90"/>
        <end position="186"/>
    </location>
</feature>
<dbReference type="InterPro" id="IPR036116">
    <property type="entry name" value="FN3_sf"/>
</dbReference>
<feature type="compositionally biased region" description="Polar residues" evidence="16">
    <location>
        <begin position="2322"/>
        <end position="2344"/>
    </location>
</feature>
<evidence type="ECO:0000256" key="6">
    <source>
        <dbReference type="ARBA" id="ARBA00022737"/>
    </source>
</evidence>
<evidence type="ECO:0000256" key="5">
    <source>
        <dbReference type="ARBA" id="ARBA00022692"/>
    </source>
</evidence>
<accession>A0A9P0CDA0</accession>
<feature type="transmembrane region" description="Helical" evidence="17">
    <location>
        <begin position="1887"/>
        <end position="1911"/>
    </location>
</feature>
<dbReference type="GO" id="GO:0032006">
    <property type="term" value="P:regulation of TOR signaling"/>
    <property type="evidence" value="ECO:0007669"/>
    <property type="project" value="TreeGrafter"/>
</dbReference>
<dbReference type="GO" id="GO:0005886">
    <property type="term" value="C:plasma membrane"/>
    <property type="evidence" value="ECO:0007669"/>
    <property type="project" value="TreeGrafter"/>
</dbReference>
<dbReference type="InterPro" id="IPR011009">
    <property type="entry name" value="Kinase-like_dom_sf"/>
</dbReference>
<dbReference type="SUPFAM" id="SSF56112">
    <property type="entry name" value="Protein kinase-like (PK-like)"/>
    <property type="match status" value="1"/>
</dbReference>
<feature type="domain" description="Fibronectin type-III" evidence="19">
    <location>
        <begin position="577"/>
        <end position="676"/>
    </location>
</feature>
<dbReference type="InterPro" id="IPR008266">
    <property type="entry name" value="Tyr_kinase_AS"/>
</dbReference>
<evidence type="ECO:0000256" key="12">
    <source>
        <dbReference type="ARBA" id="ARBA00023137"/>
    </source>
</evidence>
<keyword evidence="12" id="KW-0829">Tyrosine-protein kinase</keyword>
<reference evidence="20" key="1">
    <citation type="submission" date="2021-12" db="EMBL/GenBank/DDBJ databases">
        <authorList>
            <person name="King R."/>
        </authorList>
    </citation>
    <scope>NUCLEOTIDE SEQUENCE</scope>
</reference>
<keyword evidence="5 17" id="KW-0812">Transmembrane</keyword>
<dbReference type="GO" id="GO:0004714">
    <property type="term" value="F:transmembrane receptor protein tyrosine kinase activity"/>
    <property type="evidence" value="ECO:0007669"/>
    <property type="project" value="UniProtKB-EC"/>
</dbReference>
<keyword evidence="8" id="KW-0418">Kinase</keyword>
<keyword evidence="3" id="KW-0597">Phosphoprotein</keyword>
<dbReference type="InterPro" id="IPR001245">
    <property type="entry name" value="Ser-Thr/Tyr_kinase_cat_dom"/>
</dbReference>
<keyword evidence="9" id="KW-0067">ATP-binding</keyword>
<proteinExistence type="predicted"/>
<evidence type="ECO:0000256" key="16">
    <source>
        <dbReference type="SAM" id="MobiDB-lite"/>
    </source>
</evidence>
<keyword evidence="6" id="KW-0677">Repeat</keyword>
<dbReference type="Gene3D" id="1.10.510.10">
    <property type="entry name" value="Transferase(Phosphotransferase) domain 1"/>
    <property type="match status" value="1"/>
</dbReference>
<dbReference type="FunFam" id="1.10.510.10:FF:000341">
    <property type="entry name" value="Tyrosine-protein kinase receptor"/>
    <property type="match status" value="1"/>
</dbReference>
<dbReference type="CDD" id="cd00063">
    <property type="entry name" value="FN3"/>
    <property type="match status" value="7"/>
</dbReference>
<evidence type="ECO:0000256" key="15">
    <source>
        <dbReference type="ARBA" id="ARBA00051243"/>
    </source>
</evidence>
<keyword evidence="11 17" id="KW-0472">Membrane</keyword>
<evidence type="ECO:0000313" key="21">
    <source>
        <dbReference type="Proteomes" id="UP001152759"/>
    </source>
</evidence>
<dbReference type="GO" id="GO:0005524">
    <property type="term" value="F:ATP binding"/>
    <property type="evidence" value="ECO:0007669"/>
    <property type="project" value="UniProtKB-KW"/>
</dbReference>
<evidence type="ECO:0000256" key="8">
    <source>
        <dbReference type="ARBA" id="ARBA00022777"/>
    </source>
</evidence>
<keyword evidence="14" id="KW-0325">Glycoprotein</keyword>
<dbReference type="SUPFAM" id="SSF49265">
    <property type="entry name" value="Fibronectin type III"/>
    <property type="match status" value="5"/>
</dbReference>
<feature type="domain" description="Fibronectin type-III" evidence="19">
    <location>
        <begin position="1563"/>
        <end position="1666"/>
    </location>
</feature>
<dbReference type="EMBL" id="OU963865">
    <property type="protein sequence ID" value="CAH0770267.1"/>
    <property type="molecule type" value="Genomic_DNA"/>
</dbReference>
<dbReference type="Gene3D" id="3.30.200.20">
    <property type="entry name" value="Phosphorylase Kinase, domain 1"/>
    <property type="match status" value="1"/>
</dbReference>
<dbReference type="SMART" id="SM00135">
    <property type="entry name" value="LY"/>
    <property type="match status" value="5"/>
</dbReference>